<evidence type="ECO:0000313" key="11">
    <source>
        <dbReference type="Proteomes" id="UP000198811"/>
    </source>
</evidence>
<dbReference type="GeneID" id="70576987"/>
<comment type="subcellular location">
    <subcellularLocation>
        <location evidence="5">Cytoplasm</location>
    </subcellularLocation>
</comment>
<comment type="similarity">
    <text evidence="5">Belongs to the RimM family.</text>
</comment>
<evidence type="ECO:0000259" key="7">
    <source>
        <dbReference type="Pfam" id="PF05239"/>
    </source>
</evidence>
<evidence type="ECO:0000256" key="3">
    <source>
        <dbReference type="ARBA" id="ARBA00022552"/>
    </source>
</evidence>
<keyword evidence="3 5" id="KW-0698">rRNA processing</keyword>
<evidence type="ECO:0000256" key="4">
    <source>
        <dbReference type="ARBA" id="ARBA00023186"/>
    </source>
</evidence>
<evidence type="ECO:0000313" key="8">
    <source>
        <dbReference type="EMBL" id="NOH15023.1"/>
    </source>
</evidence>
<dbReference type="SUPFAM" id="SSF50447">
    <property type="entry name" value="Translation proteins"/>
    <property type="match status" value="1"/>
</dbReference>
<comment type="function">
    <text evidence="5">An accessory protein needed during the final step in the assembly of 30S ribosomal subunit, possibly for assembly of the head region. Essential for efficient processing of 16S rRNA. May be needed both before and after RbfA during the maturation of 16S rRNA. It has affinity for free ribosomal 30S subunits but not for 70S ribosomes.</text>
</comment>
<dbReference type="STRING" id="1494.SAMN05216497_10455"/>
<dbReference type="AlphaFoldDB" id="A0A239ZXW7"/>
<keyword evidence="11" id="KW-1185">Reference proteome</keyword>
<dbReference type="Pfam" id="PF01782">
    <property type="entry name" value="RimM"/>
    <property type="match status" value="1"/>
</dbReference>
<evidence type="ECO:0000313" key="12">
    <source>
        <dbReference type="Proteomes" id="UP000250223"/>
    </source>
</evidence>
<dbReference type="InterPro" id="IPR002676">
    <property type="entry name" value="RimM_N"/>
</dbReference>
<dbReference type="EMBL" id="FNGL01000004">
    <property type="protein sequence ID" value="SDK99828.1"/>
    <property type="molecule type" value="Genomic_DNA"/>
</dbReference>
<dbReference type="HAMAP" id="MF_00014">
    <property type="entry name" value="Ribosome_mat_RimM"/>
    <property type="match status" value="1"/>
</dbReference>
<reference evidence="8 13" key="3">
    <citation type="submission" date="2020-05" db="EMBL/GenBank/DDBJ databases">
        <title>Draft genome sequence of Clostridium cochlearium strain AGROS13 isolated from a sheep dairy farm in New Zealand.</title>
        <authorList>
            <person name="Gupta T.B."/>
            <person name="Jauregui R."/>
            <person name="Risson A.N."/>
            <person name="Brightwell G."/>
            <person name="Maclean P."/>
        </authorList>
    </citation>
    <scope>NUCLEOTIDE SEQUENCE [LARGE SCALE GENOMIC DNA]</scope>
    <source>
        <strain evidence="8 13">AGROS13</strain>
    </source>
</reference>
<comment type="domain">
    <text evidence="5">The PRC barrel domain binds ribosomal protein uS19.</text>
</comment>
<comment type="subunit">
    <text evidence="5">Binds ribosomal protein uS19.</text>
</comment>
<evidence type="ECO:0000259" key="6">
    <source>
        <dbReference type="Pfam" id="PF01782"/>
    </source>
</evidence>
<dbReference type="RefSeq" id="WP_089864135.1">
    <property type="nucleotide sequence ID" value="NZ_CP173238.1"/>
</dbReference>
<reference evidence="10 12" key="2">
    <citation type="submission" date="2018-06" db="EMBL/GenBank/DDBJ databases">
        <authorList>
            <consortium name="Pathogen Informatics"/>
            <person name="Doyle S."/>
        </authorList>
    </citation>
    <scope>NUCLEOTIDE SEQUENCE [LARGE SCALE GENOMIC DNA]</scope>
    <source>
        <strain evidence="10 12">NCTC13028</strain>
    </source>
</reference>
<dbReference type="Proteomes" id="UP000528432">
    <property type="component" value="Unassembled WGS sequence"/>
</dbReference>
<dbReference type="InterPro" id="IPR027275">
    <property type="entry name" value="PRC-brl_dom"/>
</dbReference>
<dbReference type="PANTHER" id="PTHR33692">
    <property type="entry name" value="RIBOSOME MATURATION FACTOR RIMM"/>
    <property type="match status" value="1"/>
</dbReference>
<evidence type="ECO:0000256" key="1">
    <source>
        <dbReference type="ARBA" id="ARBA00022490"/>
    </source>
</evidence>
<dbReference type="InterPro" id="IPR011033">
    <property type="entry name" value="PRC_barrel-like_sf"/>
</dbReference>
<protein>
    <recommendedName>
        <fullName evidence="5">Ribosome maturation factor RimM</fullName>
    </recommendedName>
</protein>
<dbReference type="GO" id="GO:0043022">
    <property type="term" value="F:ribosome binding"/>
    <property type="evidence" value="ECO:0007669"/>
    <property type="project" value="InterPro"/>
</dbReference>
<proteinExistence type="inferred from homology"/>
<dbReference type="Proteomes" id="UP000250223">
    <property type="component" value="Unassembled WGS sequence"/>
</dbReference>
<feature type="domain" description="RimM N-terminal" evidence="6">
    <location>
        <begin position="7"/>
        <end position="84"/>
    </location>
</feature>
<sequence length="164" mass="18878">MEQFLKIGLIINTHGLKGELKINPQTDNIERFKDLKRVYINGEEKKVEGCKFLNDKVALKVEGIDSIEVANKYRNKYIEVAREDAVELPEGRYYVADVIGCNVLDEEGNHLGKVKEVIQTKNNDVYWVEGKKELLIPVLKTIVVKIDIENKEIIIKPVKTWLLE</sequence>
<evidence type="ECO:0000313" key="13">
    <source>
        <dbReference type="Proteomes" id="UP000528432"/>
    </source>
</evidence>
<dbReference type="GO" id="GO:0042274">
    <property type="term" value="P:ribosomal small subunit biogenesis"/>
    <property type="evidence" value="ECO:0007669"/>
    <property type="project" value="UniProtKB-UniRule"/>
</dbReference>
<dbReference type="Pfam" id="PF05239">
    <property type="entry name" value="PRC"/>
    <property type="match status" value="1"/>
</dbReference>
<feature type="domain" description="PRC-barrel" evidence="7">
    <location>
        <begin position="91"/>
        <end position="161"/>
    </location>
</feature>
<dbReference type="EMBL" id="JABFIF010000001">
    <property type="protein sequence ID" value="NOH15023.1"/>
    <property type="molecule type" value="Genomic_DNA"/>
</dbReference>
<evidence type="ECO:0000313" key="10">
    <source>
        <dbReference type="EMBL" id="SQB33443.1"/>
    </source>
</evidence>
<keyword evidence="4 5" id="KW-0143">Chaperone</keyword>
<evidence type="ECO:0000256" key="5">
    <source>
        <dbReference type="HAMAP-Rule" id="MF_00014"/>
    </source>
</evidence>
<dbReference type="NCBIfam" id="TIGR02273">
    <property type="entry name" value="16S_RimM"/>
    <property type="match status" value="1"/>
</dbReference>
<dbReference type="InterPro" id="IPR009000">
    <property type="entry name" value="Transl_B-barrel_sf"/>
</dbReference>
<dbReference type="PANTHER" id="PTHR33692:SF1">
    <property type="entry name" value="RIBOSOME MATURATION FACTOR RIMM"/>
    <property type="match status" value="1"/>
</dbReference>
<dbReference type="Gene3D" id="2.30.30.240">
    <property type="entry name" value="PRC-barrel domain"/>
    <property type="match status" value="1"/>
</dbReference>
<keyword evidence="2 5" id="KW-0690">Ribosome biogenesis</keyword>
<dbReference type="SUPFAM" id="SSF50346">
    <property type="entry name" value="PRC-barrel domain"/>
    <property type="match status" value="1"/>
</dbReference>
<dbReference type="OrthoDB" id="9810331at2"/>
<dbReference type="InterPro" id="IPR036976">
    <property type="entry name" value="RimM_N_sf"/>
</dbReference>
<keyword evidence="1 5" id="KW-0963">Cytoplasm</keyword>
<dbReference type="Proteomes" id="UP000198811">
    <property type="component" value="Unassembled WGS sequence"/>
</dbReference>
<dbReference type="EMBL" id="UAWC01000001">
    <property type="protein sequence ID" value="SQB33443.1"/>
    <property type="molecule type" value="Genomic_DNA"/>
</dbReference>
<dbReference type="GO" id="GO:0005737">
    <property type="term" value="C:cytoplasm"/>
    <property type="evidence" value="ECO:0007669"/>
    <property type="project" value="UniProtKB-SubCell"/>
</dbReference>
<evidence type="ECO:0000313" key="9">
    <source>
        <dbReference type="EMBL" id="SDK99828.1"/>
    </source>
</evidence>
<reference evidence="9 11" key="1">
    <citation type="submission" date="2016-10" db="EMBL/GenBank/DDBJ databases">
        <authorList>
            <person name="Varghese N."/>
            <person name="Submissions S."/>
        </authorList>
    </citation>
    <scope>NUCLEOTIDE SEQUENCE [LARGE SCALE GENOMIC DNA]</scope>
    <source>
        <strain evidence="9 11">NLAE-zl-C224</strain>
    </source>
</reference>
<evidence type="ECO:0000256" key="2">
    <source>
        <dbReference type="ARBA" id="ARBA00022517"/>
    </source>
</evidence>
<accession>A0A239ZXW7</accession>
<dbReference type="InterPro" id="IPR011961">
    <property type="entry name" value="RimM"/>
</dbReference>
<organism evidence="10 12">
    <name type="scientific">Clostridium cochlearium</name>
    <dbReference type="NCBI Taxonomy" id="1494"/>
    <lineage>
        <taxon>Bacteria</taxon>
        <taxon>Bacillati</taxon>
        <taxon>Bacillota</taxon>
        <taxon>Clostridia</taxon>
        <taxon>Eubacteriales</taxon>
        <taxon>Clostridiaceae</taxon>
        <taxon>Clostridium</taxon>
    </lineage>
</organism>
<gene>
    <name evidence="5 10" type="primary">rimM</name>
    <name evidence="8" type="ORF">HMJ28_01235</name>
    <name evidence="10" type="ORF">NCTC13028_00436</name>
    <name evidence="9" type="ORF">SAMN05216497_10455</name>
</gene>
<name>A0A239ZXW7_CLOCO</name>
<dbReference type="GO" id="GO:0006364">
    <property type="term" value="P:rRNA processing"/>
    <property type="evidence" value="ECO:0007669"/>
    <property type="project" value="UniProtKB-UniRule"/>
</dbReference>
<dbReference type="Gene3D" id="2.40.30.60">
    <property type="entry name" value="RimM"/>
    <property type="match status" value="1"/>
</dbReference>
<dbReference type="GO" id="GO:0005840">
    <property type="term" value="C:ribosome"/>
    <property type="evidence" value="ECO:0007669"/>
    <property type="project" value="InterPro"/>
</dbReference>